<feature type="compositionally biased region" description="Acidic residues" evidence="1">
    <location>
        <begin position="11"/>
        <end position="30"/>
    </location>
</feature>
<dbReference type="AlphaFoldDB" id="A0A7G7MFU9"/>
<feature type="compositionally biased region" description="Basic and acidic residues" evidence="1">
    <location>
        <begin position="165"/>
        <end position="175"/>
    </location>
</feature>
<organism evidence="2 3">
    <name type="scientific">Pseudonocardia petroleophila</name>
    <dbReference type="NCBI Taxonomy" id="37331"/>
    <lineage>
        <taxon>Bacteria</taxon>
        <taxon>Bacillati</taxon>
        <taxon>Actinomycetota</taxon>
        <taxon>Actinomycetes</taxon>
        <taxon>Pseudonocardiales</taxon>
        <taxon>Pseudonocardiaceae</taxon>
        <taxon>Pseudonocardia</taxon>
    </lineage>
</organism>
<feature type="region of interest" description="Disordered" evidence="1">
    <location>
        <begin position="1"/>
        <end position="38"/>
    </location>
</feature>
<name>A0A7G7MFU9_9PSEU</name>
<keyword evidence="3" id="KW-1185">Reference proteome</keyword>
<dbReference type="KEGG" id="ppel:H6H00_26730"/>
<reference evidence="2 3" key="1">
    <citation type="submission" date="2020-08" db="EMBL/GenBank/DDBJ databases">
        <authorList>
            <person name="Mo P."/>
        </authorList>
    </citation>
    <scope>NUCLEOTIDE SEQUENCE [LARGE SCALE GENOMIC DNA]</scope>
    <source>
        <strain evidence="2 3">CGMCC 4.1532</strain>
    </source>
</reference>
<evidence type="ECO:0000313" key="2">
    <source>
        <dbReference type="EMBL" id="QNG51660.1"/>
    </source>
</evidence>
<proteinExistence type="predicted"/>
<gene>
    <name evidence="2" type="ORF">H6H00_26730</name>
</gene>
<feature type="region of interest" description="Disordered" evidence="1">
    <location>
        <begin position="134"/>
        <end position="181"/>
    </location>
</feature>
<evidence type="ECO:0000313" key="3">
    <source>
        <dbReference type="Proteomes" id="UP000515728"/>
    </source>
</evidence>
<dbReference type="Proteomes" id="UP000515728">
    <property type="component" value="Chromosome"/>
</dbReference>
<sequence>MPEQENNIAVEETEESVEPGEESEGSEEDFTPPSRDEWTRLANAAKVRKKERDDARRELASLKKKDVEEEKPDEAAKWRETAARASAATALQGAGFSGSAKQARRLTRLLDLAATEPDDMGDFDFEDEIEELKSEFPQLFSEKKPSAASTRRPTTADRGGNSDGPSRDMTTERMLKMAGYR</sequence>
<dbReference type="RefSeq" id="WP_185718414.1">
    <property type="nucleotide sequence ID" value="NZ_BAAAWI010000001.1"/>
</dbReference>
<protein>
    <recommendedName>
        <fullName evidence="4">Scaffolding protein</fullName>
    </recommendedName>
</protein>
<dbReference type="EMBL" id="CP060131">
    <property type="protein sequence ID" value="QNG51660.1"/>
    <property type="molecule type" value="Genomic_DNA"/>
</dbReference>
<accession>A0A7G7MFU9</accession>
<evidence type="ECO:0008006" key="4">
    <source>
        <dbReference type="Google" id="ProtNLM"/>
    </source>
</evidence>
<evidence type="ECO:0000256" key="1">
    <source>
        <dbReference type="SAM" id="MobiDB-lite"/>
    </source>
</evidence>